<dbReference type="RefSeq" id="WP_307152533.1">
    <property type="nucleotide sequence ID" value="NZ_JAUSUK010000001.1"/>
</dbReference>
<dbReference type="EMBL" id="JAUSUK010000001">
    <property type="protein sequence ID" value="MDQ0324218.1"/>
    <property type="molecule type" value="Genomic_DNA"/>
</dbReference>
<keyword evidence="2" id="KW-1185">Reference proteome</keyword>
<evidence type="ECO:0000313" key="2">
    <source>
        <dbReference type="Proteomes" id="UP001230253"/>
    </source>
</evidence>
<organism evidence="1 2">
    <name type="scientific">Rhodopseudomonas julia</name>
    <dbReference type="NCBI Taxonomy" id="200617"/>
    <lineage>
        <taxon>Bacteria</taxon>
        <taxon>Pseudomonadati</taxon>
        <taxon>Pseudomonadota</taxon>
        <taxon>Alphaproteobacteria</taxon>
        <taxon>Hyphomicrobiales</taxon>
        <taxon>Nitrobacteraceae</taxon>
        <taxon>Rhodopseudomonas</taxon>
    </lineage>
</organism>
<reference evidence="1 2" key="1">
    <citation type="submission" date="2023-07" db="EMBL/GenBank/DDBJ databases">
        <title>Genomic Encyclopedia of Type Strains, Phase IV (KMG-IV): sequencing the most valuable type-strain genomes for metagenomic binning, comparative biology and taxonomic classification.</title>
        <authorList>
            <person name="Goeker M."/>
        </authorList>
    </citation>
    <scope>NUCLEOTIDE SEQUENCE [LARGE SCALE GENOMIC DNA]</scope>
    <source>
        <strain evidence="1 2">DSM 11549</strain>
    </source>
</reference>
<gene>
    <name evidence="1" type="ORF">J2R99_000067</name>
</gene>
<sequence length="122" mass="13225">MKTALQAVVGARFNENTLDKVCRNAASTWAQAGHLAGRTFKKRRPVNPTPAAVAYAIYLAHAAGFSGAEIFSSAWLRVLDTDPPRARQLALEAKRLGLIDLRMAGDVVELSLSRLDPSPVRL</sequence>
<comment type="caution">
    <text evidence="1">The sequence shown here is derived from an EMBL/GenBank/DDBJ whole genome shotgun (WGS) entry which is preliminary data.</text>
</comment>
<name>A0ABU0C1Z7_9BRAD</name>
<protein>
    <submittedName>
        <fullName evidence="1">Uncharacterized protein</fullName>
    </submittedName>
</protein>
<accession>A0ABU0C1Z7</accession>
<proteinExistence type="predicted"/>
<dbReference type="Proteomes" id="UP001230253">
    <property type="component" value="Unassembled WGS sequence"/>
</dbReference>
<evidence type="ECO:0000313" key="1">
    <source>
        <dbReference type="EMBL" id="MDQ0324218.1"/>
    </source>
</evidence>